<dbReference type="PANTHER" id="PTHR33434">
    <property type="entry name" value="DEGV DOMAIN-CONTAINING PROTEIN DR_1986-RELATED"/>
    <property type="match status" value="1"/>
</dbReference>
<dbReference type="AlphaFoldDB" id="A0A3N5BGF7"/>
<evidence type="ECO:0000313" key="2">
    <source>
        <dbReference type="EMBL" id="RPF56607.1"/>
    </source>
</evidence>
<dbReference type="InterPro" id="IPR050270">
    <property type="entry name" value="DegV_domain_contain"/>
</dbReference>
<organism evidence="2 3">
    <name type="scientific">Abyssicoccus albus</name>
    <dbReference type="NCBI Taxonomy" id="1817405"/>
    <lineage>
        <taxon>Bacteria</taxon>
        <taxon>Bacillati</taxon>
        <taxon>Bacillota</taxon>
        <taxon>Bacilli</taxon>
        <taxon>Bacillales</taxon>
        <taxon>Abyssicoccaceae</taxon>
    </lineage>
</organism>
<dbReference type="RefSeq" id="WP_123807951.1">
    <property type="nucleotide sequence ID" value="NZ_RKRK01000003.1"/>
</dbReference>
<protein>
    <submittedName>
        <fullName evidence="2">DegV family protein with EDD domain</fullName>
    </submittedName>
</protein>
<dbReference type="SUPFAM" id="SSF82549">
    <property type="entry name" value="DAK1/DegV-like"/>
    <property type="match status" value="1"/>
</dbReference>
<sequence length="287" mass="32287">MTNIAWITDSTCALTEDYIKVHDIKVAPLKLILDDKEYKEMDELSYEEFYKLFDHNNQNATTSQPPIGEFVEIYEDIRDNSDYEVAIAIHASSKLTGTYQSSLAASDQTGFKTYVIDSKVGSYPLSKMIEAGIEMAEQGHEIERIVEVIQKMAHTLEMYLLPASLDQVKKSGRLTGAKSLLASILNLQLAIGFDDGAIVLKEKARSKKKLKTMMMNKMGELINHEHVKEICIMHCGNLDAVKEWEERIQSQFSSIRIVNQYLAPVAGVHTGLGTISIGWVQDFKSFL</sequence>
<keyword evidence="1" id="KW-0446">Lipid-binding</keyword>
<proteinExistence type="predicted"/>
<dbReference type="NCBIfam" id="TIGR00762">
    <property type="entry name" value="DegV"/>
    <property type="match status" value="1"/>
</dbReference>
<dbReference type="InterPro" id="IPR003797">
    <property type="entry name" value="DegV"/>
</dbReference>
<keyword evidence="3" id="KW-1185">Reference proteome</keyword>
<dbReference type="OrthoDB" id="1638652at2"/>
<dbReference type="EMBL" id="RKRK01000003">
    <property type="protein sequence ID" value="RPF56607.1"/>
    <property type="molecule type" value="Genomic_DNA"/>
</dbReference>
<dbReference type="PANTHER" id="PTHR33434:SF2">
    <property type="entry name" value="FATTY ACID-BINDING PROTEIN TM_1468"/>
    <property type="match status" value="1"/>
</dbReference>
<dbReference type="Gene3D" id="3.40.50.10170">
    <property type="match status" value="1"/>
</dbReference>
<gene>
    <name evidence="2" type="ORF">EDD62_1258</name>
</gene>
<dbReference type="Gene3D" id="3.30.1180.10">
    <property type="match status" value="1"/>
</dbReference>
<evidence type="ECO:0000313" key="3">
    <source>
        <dbReference type="Proteomes" id="UP000277108"/>
    </source>
</evidence>
<accession>A0A3N5BGF7</accession>
<name>A0A3N5BGF7_9BACL</name>
<dbReference type="Pfam" id="PF02645">
    <property type="entry name" value="DegV"/>
    <property type="match status" value="1"/>
</dbReference>
<dbReference type="Proteomes" id="UP000277108">
    <property type="component" value="Unassembled WGS sequence"/>
</dbReference>
<dbReference type="InterPro" id="IPR043168">
    <property type="entry name" value="DegV_C"/>
</dbReference>
<reference evidence="2 3" key="1">
    <citation type="submission" date="2018-11" db="EMBL/GenBank/DDBJ databases">
        <title>Genomic Encyclopedia of Type Strains, Phase IV (KMG-IV): sequencing the most valuable type-strain genomes for metagenomic binning, comparative biology and taxonomic classification.</title>
        <authorList>
            <person name="Goeker M."/>
        </authorList>
    </citation>
    <scope>NUCLEOTIDE SEQUENCE [LARGE SCALE GENOMIC DNA]</scope>
    <source>
        <strain evidence="2 3">DSM 29158</strain>
    </source>
</reference>
<comment type="caution">
    <text evidence="2">The sequence shown here is derived from an EMBL/GenBank/DDBJ whole genome shotgun (WGS) entry which is preliminary data.</text>
</comment>
<dbReference type="GO" id="GO:0008289">
    <property type="term" value="F:lipid binding"/>
    <property type="evidence" value="ECO:0007669"/>
    <property type="project" value="UniProtKB-KW"/>
</dbReference>
<evidence type="ECO:0000256" key="1">
    <source>
        <dbReference type="ARBA" id="ARBA00023121"/>
    </source>
</evidence>
<dbReference type="PROSITE" id="PS51482">
    <property type="entry name" value="DEGV"/>
    <property type="match status" value="1"/>
</dbReference>